<dbReference type="EMBL" id="QEAP01000022">
    <property type="protein sequence ID" value="TPX77355.1"/>
    <property type="molecule type" value="Genomic_DNA"/>
</dbReference>
<dbReference type="OrthoDB" id="1727108at2759"/>
<feature type="region of interest" description="Disordered" evidence="4">
    <location>
        <begin position="167"/>
        <end position="218"/>
    </location>
</feature>
<evidence type="ECO:0000313" key="6">
    <source>
        <dbReference type="EMBL" id="TPX77355.1"/>
    </source>
</evidence>
<dbReference type="Gene3D" id="2.30.170.20">
    <property type="entry name" value="Ribosomal protein L24e"/>
    <property type="match status" value="1"/>
</dbReference>
<sequence>MLADSVLSRLVWNPDLAGRISTPQLHRAIEQWTLIRRIFLSQNRDLQLLWIQDLPRSRKDLRQSGQQSESSKAVHLPGKLDVFGKCQKMHSYRFLNGKSESLFLQRKKPSKIAWTIVARRLHKKGQDIEVSKKRTRRTVKATRAVVGATLDAIKAKKNQKPELRATLRQAAAAKSKEAKKVAQDKKKTELSKVKAAQKGNVSKQQMKGAAPKVQAKSR</sequence>
<reference evidence="6 7" key="1">
    <citation type="journal article" date="2019" name="Sci. Rep.">
        <title>Comparative genomics of chytrid fungi reveal insights into the obligate biotrophic and pathogenic lifestyle of Synchytrium endobioticum.</title>
        <authorList>
            <person name="van de Vossenberg B.T.L.H."/>
            <person name="Warris S."/>
            <person name="Nguyen H.D.T."/>
            <person name="van Gent-Pelzer M.P.E."/>
            <person name="Joly D.L."/>
            <person name="van de Geest H.C."/>
            <person name="Bonants P.J.M."/>
            <person name="Smith D.S."/>
            <person name="Levesque C.A."/>
            <person name="van der Lee T.A.J."/>
        </authorList>
    </citation>
    <scope>NUCLEOTIDE SEQUENCE [LARGE SCALE GENOMIC DNA]</scope>
    <source>
        <strain evidence="6 7">CBS 675.73</strain>
    </source>
</reference>
<dbReference type="InterPro" id="IPR056366">
    <property type="entry name" value="Ribosomal_eL24"/>
</dbReference>
<dbReference type="Pfam" id="PF01246">
    <property type="entry name" value="Ribosomal_L24e"/>
    <property type="match status" value="1"/>
</dbReference>
<dbReference type="PANTHER" id="PTHR10792:SF1">
    <property type="entry name" value="RIBOSOMAL PROTEIN L24"/>
    <property type="match status" value="1"/>
</dbReference>
<dbReference type="PANTHER" id="PTHR10792">
    <property type="entry name" value="60S RIBOSOMAL PROTEIN L24"/>
    <property type="match status" value="1"/>
</dbReference>
<dbReference type="Proteomes" id="UP000320333">
    <property type="component" value="Unassembled WGS sequence"/>
</dbReference>
<evidence type="ECO:0000256" key="1">
    <source>
        <dbReference type="ARBA" id="ARBA00005647"/>
    </source>
</evidence>
<protein>
    <recommendedName>
        <fullName evidence="5">Large ribosomal subunit protein eL24-related N-terminal domain-containing protein</fullName>
    </recommendedName>
</protein>
<gene>
    <name evidence="6" type="ORF">CcCBS67573_g01342</name>
</gene>
<keyword evidence="7" id="KW-1185">Reference proteome</keyword>
<evidence type="ECO:0000256" key="3">
    <source>
        <dbReference type="ARBA" id="ARBA00023274"/>
    </source>
</evidence>
<dbReference type="GO" id="GO:0002181">
    <property type="term" value="P:cytoplasmic translation"/>
    <property type="evidence" value="ECO:0007669"/>
    <property type="project" value="TreeGrafter"/>
</dbReference>
<name>A0A507FP44_9FUNG</name>
<dbReference type="AlphaFoldDB" id="A0A507FP44"/>
<dbReference type="GO" id="GO:0003729">
    <property type="term" value="F:mRNA binding"/>
    <property type="evidence" value="ECO:0007669"/>
    <property type="project" value="TreeGrafter"/>
</dbReference>
<accession>A0A507FP44</accession>
<organism evidence="6 7">
    <name type="scientific">Chytriomyces confervae</name>
    <dbReference type="NCBI Taxonomy" id="246404"/>
    <lineage>
        <taxon>Eukaryota</taxon>
        <taxon>Fungi</taxon>
        <taxon>Fungi incertae sedis</taxon>
        <taxon>Chytridiomycota</taxon>
        <taxon>Chytridiomycota incertae sedis</taxon>
        <taxon>Chytridiomycetes</taxon>
        <taxon>Chytridiales</taxon>
        <taxon>Chytriomycetaceae</taxon>
        <taxon>Chytriomyces</taxon>
    </lineage>
</organism>
<comment type="caution">
    <text evidence="6">The sequence shown here is derived from an EMBL/GenBank/DDBJ whole genome shotgun (WGS) entry which is preliminary data.</text>
</comment>
<dbReference type="Gene3D" id="6.10.250.1270">
    <property type="match status" value="1"/>
</dbReference>
<keyword evidence="2" id="KW-0689">Ribosomal protein</keyword>
<feature type="compositionally biased region" description="Basic and acidic residues" evidence="4">
    <location>
        <begin position="174"/>
        <end position="192"/>
    </location>
</feature>
<dbReference type="InterPro" id="IPR038630">
    <property type="entry name" value="L24e/L24_sf"/>
</dbReference>
<evidence type="ECO:0000256" key="4">
    <source>
        <dbReference type="SAM" id="MobiDB-lite"/>
    </source>
</evidence>
<evidence type="ECO:0000313" key="7">
    <source>
        <dbReference type="Proteomes" id="UP000320333"/>
    </source>
</evidence>
<evidence type="ECO:0000256" key="2">
    <source>
        <dbReference type="ARBA" id="ARBA00022980"/>
    </source>
</evidence>
<dbReference type="STRING" id="246404.A0A507FP44"/>
<comment type="similarity">
    <text evidence="1">Belongs to the eukaryotic ribosomal protein eL24 family.</text>
</comment>
<proteinExistence type="inferred from homology"/>
<evidence type="ECO:0000259" key="5">
    <source>
        <dbReference type="Pfam" id="PF01246"/>
    </source>
</evidence>
<dbReference type="GO" id="GO:0022625">
    <property type="term" value="C:cytosolic large ribosomal subunit"/>
    <property type="evidence" value="ECO:0007669"/>
    <property type="project" value="TreeGrafter"/>
</dbReference>
<keyword evidence="3" id="KW-0687">Ribonucleoprotein</keyword>
<dbReference type="InterPro" id="IPR000988">
    <property type="entry name" value="Ribosomal_eL24-rel_N"/>
</dbReference>
<feature type="domain" description="Large ribosomal subunit protein eL24-related N-terminal" evidence="5">
    <location>
        <begin position="90"/>
        <end position="127"/>
    </location>
</feature>
<dbReference type="GO" id="GO:0003735">
    <property type="term" value="F:structural constituent of ribosome"/>
    <property type="evidence" value="ECO:0007669"/>
    <property type="project" value="InterPro"/>
</dbReference>